<protein>
    <recommendedName>
        <fullName evidence="4">Mucin</fullName>
    </recommendedName>
</protein>
<feature type="compositionally biased region" description="Low complexity" evidence="1">
    <location>
        <begin position="130"/>
        <end position="149"/>
    </location>
</feature>
<feature type="region of interest" description="Disordered" evidence="1">
    <location>
        <begin position="107"/>
        <end position="152"/>
    </location>
</feature>
<sequence length="518" mass="58192">MPATVHTKSRASSSHGSALESSSTDPASSNIETIRQSVYRIDNSSTESVCTGYKKVSCFATGTGTSSSVRNAMKAAVPLMDCNDFDSLPPAVKRKYFSSLERLRYAQQSTVPSTPSTKSAKHMRKLSTASGKVSSKIKGRSSSDSSRGHSGFRKHRNAADAFVLSQTDAQWFLELPKNIQRKHFSKEERILLANKCESIIVDAADETLYRMGCRSRSSSTLSTTSDLAEPLYEYRPSFESDIRRAKEEVRESFQWMEDDRDLDLELQRFDGSDCPPAHPPSRRRRRTLSLSSKNLRTHTSSSSASTNPRRSSVSGRRPTPQFSLPPNSSHSDATYYQDPEARLKLRVYLSSPQKFDEAIEFGFPSLTEAHNPSFFKIRPTEPTIRKVQPELDDPDCAITDSDEFLEEVTENLEALVRGALGGVDEERPRMRSSGSNSIKPVLDHYPHTSPGNREMTLKMTLTRKDLRAHEDLSASRERPLTLEELPPESEHCMIDWSTVDKESESGLKKLWRKVKRHS</sequence>
<dbReference type="Proteomes" id="UP000326924">
    <property type="component" value="Unassembled WGS sequence"/>
</dbReference>
<feature type="region of interest" description="Disordered" evidence="1">
    <location>
        <begin position="268"/>
        <end position="334"/>
    </location>
</feature>
<keyword evidence="3" id="KW-1185">Reference proteome</keyword>
<feature type="compositionally biased region" description="Low complexity" evidence="1">
    <location>
        <begin position="288"/>
        <end position="314"/>
    </location>
</feature>
<feature type="compositionally biased region" description="Polar residues" evidence="1">
    <location>
        <begin position="320"/>
        <end position="334"/>
    </location>
</feature>
<proteinExistence type="predicted"/>
<comment type="caution">
    <text evidence="2">The sequence shown here is derived from an EMBL/GenBank/DDBJ whole genome shotgun (WGS) entry which is preliminary data.</text>
</comment>
<feature type="compositionally biased region" description="Polar residues" evidence="1">
    <location>
        <begin position="107"/>
        <end position="118"/>
    </location>
</feature>
<feature type="compositionally biased region" description="Low complexity" evidence="1">
    <location>
        <begin position="10"/>
        <end position="23"/>
    </location>
</feature>
<dbReference type="OrthoDB" id="5380370at2759"/>
<dbReference type="InParanoid" id="A0A5J5EYW6"/>
<name>A0A5J5EYW6_9PEZI</name>
<evidence type="ECO:0000313" key="2">
    <source>
        <dbReference type="EMBL" id="KAA8908336.1"/>
    </source>
</evidence>
<evidence type="ECO:0000256" key="1">
    <source>
        <dbReference type="SAM" id="MobiDB-lite"/>
    </source>
</evidence>
<dbReference type="EMBL" id="VXIS01000069">
    <property type="protein sequence ID" value="KAA8908336.1"/>
    <property type="molecule type" value="Genomic_DNA"/>
</dbReference>
<dbReference type="AlphaFoldDB" id="A0A5J5EYW6"/>
<organism evidence="2 3">
    <name type="scientific">Sphaerosporella brunnea</name>
    <dbReference type="NCBI Taxonomy" id="1250544"/>
    <lineage>
        <taxon>Eukaryota</taxon>
        <taxon>Fungi</taxon>
        <taxon>Dikarya</taxon>
        <taxon>Ascomycota</taxon>
        <taxon>Pezizomycotina</taxon>
        <taxon>Pezizomycetes</taxon>
        <taxon>Pezizales</taxon>
        <taxon>Pyronemataceae</taxon>
        <taxon>Sphaerosporella</taxon>
    </lineage>
</organism>
<evidence type="ECO:0000313" key="3">
    <source>
        <dbReference type="Proteomes" id="UP000326924"/>
    </source>
</evidence>
<evidence type="ECO:0008006" key="4">
    <source>
        <dbReference type="Google" id="ProtNLM"/>
    </source>
</evidence>
<gene>
    <name evidence="2" type="ORF">FN846DRAFT_663756</name>
</gene>
<accession>A0A5J5EYW6</accession>
<feature type="region of interest" description="Disordered" evidence="1">
    <location>
        <begin position="1"/>
        <end position="31"/>
    </location>
</feature>
<reference evidence="2 3" key="1">
    <citation type="submission" date="2019-09" db="EMBL/GenBank/DDBJ databases">
        <title>Draft genome of the ectomycorrhizal ascomycete Sphaerosporella brunnea.</title>
        <authorList>
            <consortium name="DOE Joint Genome Institute"/>
            <person name="Benucci G.M."/>
            <person name="Marozzi G."/>
            <person name="Antonielli L."/>
            <person name="Sanchez S."/>
            <person name="Marco P."/>
            <person name="Wang X."/>
            <person name="Falini L.B."/>
            <person name="Barry K."/>
            <person name="Haridas S."/>
            <person name="Lipzen A."/>
            <person name="Labutti K."/>
            <person name="Grigoriev I.V."/>
            <person name="Murat C."/>
            <person name="Martin F."/>
            <person name="Albertini E."/>
            <person name="Donnini D."/>
            <person name="Bonito G."/>
        </authorList>
    </citation>
    <scope>NUCLEOTIDE SEQUENCE [LARGE SCALE GENOMIC DNA]</scope>
    <source>
        <strain evidence="2 3">Sb_GMNB300</strain>
    </source>
</reference>